<dbReference type="SMART" id="SM00861">
    <property type="entry name" value="Transket_pyr"/>
    <property type="match status" value="1"/>
</dbReference>
<dbReference type="GO" id="GO:0006099">
    <property type="term" value="P:tricarboxylic acid cycle"/>
    <property type="evidence" value="ECO:0007669"/>
    <property type="project" value="TreeGrafter"/>
</dbReference>
<evidence type="ECO:0000256" key="3">
    <source>
        <dbReference type="ARBA" id="ARBA00006936"/>
    </source>
</evidence>
<dbReference type="Gene3D" id="3.40.50.12470">
    <property type="match status" value="1"/>
</dbReference>
<evidence type="ECO:0000256" key="2">
    <source>
        <dbReference type="ARBA" id="ARBA00003906"/>
    </source>
</evidence>
<dbReference type="NCBIfam" id="NF006914">
    <property type="entry name" value="PRK09404.1"/>
    <property type="match status" value="1"/>
</dbReference>
<dbReference type="Gene3D" id="3.40.50.11610">
    <property type="entry name" value="Multifunctional 2-oxoglutarate metabolism enzyme, C-terminal domain"/>
    <property type="match status" value="1"/>
</dbReference>
<evidence type="ECO:0000256" key="1">
    <source>
        <dbReference type="ARBA" id="ARBA00001964"/>
    </source>
</evidence>
<dbReference type="CDD" id="cd02016">
    <property type="entry name" value="TPP_E1_OGDC_like"/>
    <property type="match status" value="1"/>
</dbReference>
<dbReference type="InterPro" id="IPR001017">
    <property type="entry name" value="DH_E1"/>
</dbReference>
<accession>H5SNV5</accession>
<dbReference type="NCBIfam" id="TIGR00239">
    <property type="entry name" value="2oxo_dh_E1"/>
    <property type="match status" value="1"/>
</dbReference>
<dbReference type="InterPro" id="IPR005475">
    <property type="entry name" value="Transketolase-like_Pyr-bd"/>
</dbReference>
<comment type="function">
    <text evidence="2">E1 component of the 2-oxoglutarate dehydrogenase (OGDH) complex which catalyzes the decarboxylation of 2-oxoglutarate, the first step in the conversion of 2-oxoglutarate to succinyl-CoA and CO(2).</text>
</comment>
<dbReference type="GO" id="GO:0004591">
    <property type="term" value="F:oxoglutarate dehydrogenase (succinyl-transferring) activity"/>
    <property type="evidence" value="ECO:0007669"/>
    <property type="project" value="UniProtKB-EC"/>
</dbReference>
<dbReference type="Pfam" id="PF16870">
    <property type="entry name" value="OxoGdeHyase_C"/>
    <property type="match status" value="1"/>
</dbReference>
<dbReference type="GO" id="GO:0045252">
    <property type="term" value="C:oxoglutarate dehydrogenase complex"/>
    <property type="evidence" value="ECO:0007669"/>
    <property type="project" value="TreeGrafter"/>
</dbReference>
<dbReference type="Pfam" id="PF02779">
    <property type="entry name" value="Transket_pyr"/>
    <property type="match status" value="1"/>
</dbReference>
<dbReference type="Pfam" id="PF00676">
    <property type="entry name" value="E1_dh"/>
    <property type="match status" value="1"/>
</dbReference>
<comment type="similarity">
    <text evidence="3">Belongs to the alpha-ketoglutarate dehydrogenase family.</text>
</comment>
<comment type="cofactor">
    <cofactor evidence="1">
        <name>thiamine diphosphate</name>
        <dbReference type="ChEBI" id="CHEBI:58937"/>
    </cofactor>
</comment>
<dbReference type="Gene3D" id="1.10.287.1150">
    <property type="entry name" value="TPP helical domain"/>
    <property type="match status" value="1"/>
</dbReference>
<evidence type="ECO:0000256" key="5">
    <source>
        <dbReference type="ARBA" id="ARBA00023002"/>
    </source>
</evidence>
<reference evidence="8" key="2">
    <citation type="journal article" date="2012" name="PLoS ONE">
        <title>A Deeply Branching Thermophilic Bacterium with an Ancient Acetyl-CoA Pathway Dominates a Subsurface Ecosystem.</title>
        <authorList>
            <person name="Takami H."/>
            <person name="Noguchi H."/>
            <person name="Takaki Y."/>
            <person name="Uchiyama I."/>
            <person name="Toyoda A."/>
            <person name="Nishi S."/>
            <person name="Chee G.-J."/>
            <person name="Arai W."/>
            <person name="Nunoura T."/>
            <person name="Itoh T."/>
            <person name="Hattori M."/>
            <person name="Takai K."/>
        </authorList>
    </citation>
    <scope>NUCLEOTIDE SEQUENCE</scope>
</reference>
<sequence>MPSAPYLFRASPAYIEELLRAYLENPDNVPPDWQRFFEGYLAAQESQAPLPAPSTPPIVDKEFGVMLLIAAYRNEGHLYARINPLVDYTNHEKTLDEAFPLERYGLSPNDLDTVFQAGKQVGIGPAPLREIIAHLRRVYCSTIGIEYRYIRIPEILSWFEEKLEKPENAPRFSSEEKKKILQWLCNATTFERFLHRKFVGQKRFSLEGSEAIIPALYQMVEKGAELGIEEFVFGMAHRGRLNVLANIMQKSFHTIFGEFEGKGIATDTFDGDVKYHMGYSSDPIIAGKRVHLSMLPNPSHLEAVDPVATGTTRAKMDHLYGGTYDKILLTLIHGDAAIAGQGVVYETLQMSLLPGYTVGGTLHIVLNNQIGFTTPESQSRSSYYCTDVAKTTLSPVFHVNGEDPEAVVHAMRLAVAFRQAFNRDVFIDVVGYRRHGHNEGDEPRFTQPRMYQLISQRPSPFEVYAQRLIHENIIDEPAVKAMEKARNDFYENQLEKARTTEPEIDVVPRRTWQGIRLYDDTQVEPDPDTRVRKEVLEFIARQVVRFPEGFAPHPTVRKVYESRYETVKKGEGLDWGTVEMLAYGSLLLENNPVRLSGQDVERGTFSHRHAVLVDQNTETRFIPLNHLSHKQAPFYVYNSPLSEYAVLGFEYGYALASPHTLVIWEAQFGDFVNGAQIIIDQYLSAAKSKWQRLNGLTLFLPHGYEGQGPEHSSARPERFLILAAQNNMYICNFTDPANLFHALRRQVRSSTRIPLIVFTPKSLLRHPACTTSLRALTDGSFRPVLPDPEVPPDQARRLILCTGKIFYELVQLRQEHNKKDTAILRIEQLYPFPEEEIRQALAEHSHVEEVYWVQEEPINMGYWGFILRKFTESGLPLPRPIARKEAASPATGSYSHHLRQQNYILRKALDIVTERV</sequence>
<dbReference type="EMBL" id="AP011785">
    <property type="protein sequence ID" value="BAL57841.1"/>
    <property type="molecule type" value="Genomic_DNA"/>
</dbReference>
<dbReference type="InterPro" id="IPR031717">
    <property type="entry name" value="ODO-1/KGD_C"/>
</dbReference>
<dbReference type="InterPro" id="IPR029061">
    <property type="entry name" value="THDP-binding"/>
</dbReference>
<dbReference type="NCBIfam" id="NF008907">
    <property type="entry name" value="PRK12270.1"/>
    <property type="match status" value="1"/>
</dbReference>
<organism evidence="8">
    <name type="scientific">uncultured Bacteroidota bacterium</name>
    <dbReference type="NCBI Taxonomy" id="152509"/>
    <lineage>
        <taxon>Bacteria</taxon>
        <taxon>Pseudomonadati</taxon>
        <taxon>Bacteroidota</taxon>
        <taxon>environmental samples</taxon>
    </lineage>
</organism>
<dbReference type="EC" id="1.2.4.2" evidence="4"/>
<reference evidence="8" key="1">
    <citation type="journal article" date="2005" name="Environ. Microbiol.">
        <title>Genetic and functional properties of uncultivated thermophilic crenarchaeotes from a subsurface gold mine as revealed by analysis of genome fragments.</title>
        <authorList>
            <person name="Nunoura T."/>
            <person name="Hirayama H."/>
            <person name="Takami H."/>
            <person name="Oida H."/>
            <person name="Nishi S."/>
            <person name="Shimamura S."/>
            <person name="Suzuki Y."/>
            <person name="Inagaki F."/>
            <person name="Takai K."/>
            <person name="Nealson K.H."/>
            <person name="Horikoshi K."/>
        </authorList>
    </citation>
    <scope>NUCLEOTIDE SEQUENCE</scope>
</reference>
<feature type="domain" description="Transketolase-like pyrimidine-binding" evidence="7">
    <location>
        <begin position="573"/>
        <end position="766"/>
    </location>
</feature>
<dbReference type="PIRSF" id="PIRSF000157">
    <property type="entry name" value="Oxoglu_dh_E1"/>
    <property type="match status" value="1"/>
</dbReference>
<keyword evidence="5" id="KW-0560">Oxidoreductase</keyword>
<dbReference type="AlphaFoldDB" id="H5SNV5"/>
<dbReference type="InterPro" id="IPR042179">
    <property type="entry name" value="KGD_C_sf"/>
</dbReference>
<dbReference type="GO" id="GO:0030976">
    <property type="term" value="F:thiamine pyrophosphate binding"/>
    <property type="evidence" value="ECO:0007669"/>
    <property type="project" value="InterPro"/>
</dbReference>
<dbReference type="InterPro" id="IPR011603">
    <property type="entry name" value="2oxoglutarate_DH_E1"/>
</dbReference>
<dbReference type="Pfam" id="PF16078">
    <property type="entry name" value="2-oxogl_dehyd_N"/>
    <property type="match status" value="1"/>
</dbReference>
<dbReference type="SUPFAM" id="SSF52518">
    <property type="entry name" value="Thiamin diphosphate-binding fold (THDP-binding)"/>
    <property type="match status" value="2"/>
</dbReference>
<keyword evidence="6" id="KW-0786">Thiamine pyrophosphate</keyword>
<dbReference type="PANTHER" id="PTHR23152">
    <property type="entry name" value="2-OXOGLUTARATE DEHYDROGENASE"/>
    <property type="match status" value="1"/>
</dbReference>
<protein>
    <recommendedName>
        <fullName evidence="4">oxoglutarate dehydrogenase (succinyl-transferring)</fullName>
        <ecNumber evidence="4">1.2.4.2</ecNumber>
    </recommendedName>
</protein>
<evidence type="ECO:0000259" key="7">
    <source>
        <dbReference type="SMART" id="SM00861"/>
    </source>
</evidence>
<proteinExistence type="inferred from homology"/>
<gene>
    <name evidence="8" type="ORF">HGMM_F52E02C24</name>
</gene>
<evidence type="ECO:0000256" key="4">
    <source>
        <dbReference type="ARBA" id="ARBA00012280"/>
    </source>
</evidence>
<evidence type="ECO:0000313" key="8">
    <source>
        <dbReference type="EMBL" id="BAL57841.1"/>
    </source>
</evidence>
<dbReference type="GO" id="GO:0005829">
    <property type="term" value="C:cytosol"/>
    <property type="evidence" value="ECO:0007669"/>
    <property type="project" value="TreeGrafter"/>
</dbReference>
<evidence type="ECO:0000256" key="6">
    <source>
        <dbReference type="ARBA" id="ARBA00023052"/>
    </source>
</evidence>
<name>H5SNV5_9BACT</name>
<dbReference type="Gene3D" id="3.40.50.970">
    <property type="match status" value="1"/>
</dbReference>
<dbReference type="PANTHER" id="PTHR23152:SF4">
    <property type="entry name" value="2-OXOADIPATE DEHYDROGENASE COMPLEX COMPONENT E1"/>
    <property type="match status" value="1"/>
</dbReference>
<dbReference type="InterPro" id="IPR032106">
    <property type="entry name" value="2-oxogl_dehyd_N"/>
</dbReference>